<evidence type="ECO:0000313" key="2">
    <source>
        <dbReference type="EMBL" id="MDC2960450.1"/>
    </source>
</evidence>
<name>A0ABT5G6G5_9ACTN</name>
<organism evidence="2 3">
    <name type="scientific">Streptomyces gilvifuscus</name>
    <dbReference type="NCBI Taxonomy" id="1550617"/>
    <lineage>
        <taxon>Bacteria</taxon>
        <taxon>Bacillati</taxon>
        <taxon>Actinomycetota</taxon>
        <taxon>Actinomycetes</taxon>
        <taxon>Kitasatosporales</taxon>
        <taxon>Streptomycetaceae</taxon>
        <taxon>Streptomyces</taxon>
    </lineage>
</organism>
<sequence>MDEVRALVRTAGSLAAACAGLPGWVYAAGIFAYAGIYICRIVLVYRFAVGALDKAHAAHIPDLMNAVSGHTANRTGKPPGRRRQAASPPP</sequence>
<dbReference type="Proteomes" id="UP001221328">
    <property type="component" value="Unassembled WGS sequence"/>
</dbReference>
<dbReference type="EMBL" id="JAQOSK010000022">
    <property type="protein sequence ID" value="MDC2960450.1"/>
    <property type="molecule type" value="Genomic_DNA"/>
</dbReference>
<dbReference type="RefSeq" id="WP_272178593.1">
    <property type="nucleotide sequence ID" value="NZ_JAQOSK010000022.1"/>
</dbReference>
<feature type="region of interest" description="Disordered" evidence="1">
    <location>
        <begin position="68"/>
        <end position="90"/>
    </location>
</feature>
<gene>
    <name evidence="2" type="ORF">PO587_39115</name>
</gene>
<proteinExistence type="predicted"/>
<evidence type="ECO:0000313" key="3">
    <source>
        <dbReference type="Proteomes" id="UP001221328"/>
    </source>
</evidence>
<comment type="caution">
    <text evidence="2">The sequence shown here is derived from an EMBL/GenBank/DDBJ whole genome shotgun (WGS) entry which is preliminary data.</text>
</comment>
<protein>
    <submittedName>
        <fullName evidence="2">Uncharacterized protein</fullName>
    </submittedName>
</protein>
<evidence type="ECO:0000256" key="1">
    <source>
        <dbReference type="SAM" id="MobiDB-lite"/>
    </source>
</evidence>
<reference evidence="2 3" key="1">
    <citation type="journal article" date="2015" name="Int. J. Syst. Evol. Microbiol.">
        <title>Streptomyces gilvifuscus sp. nov., an actinomycete that produces antibacterial compounds isolated from soil.</title>
        <authorList>
            <person name="Nguyen T.M."/>
            <person name="Kim J."/>
        </authorList>
    </citation>
    <scope>NUCLEOTIDE SEQUENCE [LARGE SCALE GENOMIC DNA]</scope>
    <source>
        <strain evidence="2 3">T113</strain>
    </source>
</reference>
<accession>A0ABT5G6G5</accession>
<keyword evidence="3" id="KW-1185">Reference proteome</keyword>